<dbReference type="EMBL" id="FOGJ01000019">
    <property type="protein sequence ID" value="SES11077.1"/>
    <property type="molecule type" value="Genomic_DNA"/>
</dbReference>
<dbReference type="AlphaFoldDB" id="A0A1H9UPQ2"/>
<proteinExistence type="predicted"/>
<organism evidence="1 2">
    <name type="scientific">Butyrivibrio fibrisolvens</name>
    <dbReference type="NCBI Taxonomy" id="831"/>
    <lineage>
        <taxon>Bacteria</taxon>
        <taxon>Bacillati</taxon>
        <taxon>Bacillota</taxon>
        <taxon>Clostridia</taxon>
        <taxon>Lachnospirales</taxon>
        <taxon>Lachnospiraceae</taxon>
        <taxon>Butyrivibrio</taxon>
    </lineage>
</organism>
<accession>A0A1H9UPQ2</accession>
<dbReference type="OrthoDB" id="2062163at2"/>
<dbReference type="RefSeq" id="WP_074757167.1">
    <property type="nucleotide sequence ID" value="NZ_FOGJ01000019.1"/>
</dbReference>
<dbReference type="Proteomes" id="UP000182584">
    <property type="component" value="Unassembled WGS sequence"/>
</dbReference>
<sequence length="143" mass="16484">MGHVHTKYSNKSKSFSFNSFSHFINTLFEHKKYIYRKRDKNTYRKIKSILKAEGFRQVSSGHYLQEEIIPGGCASQLDPRNFGPNGRIDRDIYYIKVPVSSYDNACNVILHHGIKAEVLSEKELMTSAPDKARTKLSELNNEL</sequence>
<protein>
    <submittedName>
        <fullName evidence="1">Uncharacterized protein</fullName>
    </submittedName>
</protein>
<name>A0A1H9UPQ2_BUTFI</name>
<dbReference type="eggNOG" id="ENOG502ZK62">
    <property type="taxonomic scope" value="Bacteria"/>
</dbReference>
<reference evidence="1 2" key="1">
    <citation type="submission" date="2016-10" db="EMBL/GenBank/DDBJ databases">
        <authorList>
            <person name="de Groot N.N."/>
        </authorList>
    </citation>
    <scope>NUCLEOTIDE SEQUENCE [LARGE SCALE GENOMIC DNA]</scope>
    <source>
        <strain evidence="1 2">AR40</strain>
    </source>
</reference>
<evidence type="ECO:0000313" key="2">
    <source>
        <dbReference type="Proteomes" id="UP000182584"/>
    </source>
</evidence>
<gene>
    <name evidence="1" type="ORF">SAMN04487884_11930</name>
</gene>
<evidence type="ECO:0000313" key="1">
    <source>
        <dbReference type="EMBL" id="SES11077.1"/>
    </source>
</evidence>